<keyword evidence="1" id="KW-0723">Serine/threonine-protein kinase</keyword>
<dbReference type="InterPro" id="IPR050267">
    <property type="entry name" value="Anti-sigma-factor_SerPK"/>
</dbReference>
<dbReference type="CDD" id="cd16936">
    <property type="entry name" value="HATPase_RsbW-like"/>
    <property type="match status" value="1"/>
</dbReference>
<dbReference type="InterPro" id="IPR003594">
    <property type="entry name" value="HATPase_dom"/>
</dbReference>
<sequence>MSHSALLYRTPEDYLAALLPLLRQAATTPTTVVVPEPNLRLLREHCAADGVDAHITWRDAGDLARNPGRLVPMVLHPVLDERALVVAEVEWPGRTGVEHAACVRHEASVNYLLDGRSVRLLCPYSAELGADRVGAAYLTHAVVEGGAGGHGYSPERALALSNVEFDEPGGDVRELRVGAGETGSLGTARAVVDGIAAGAGLSAERRGDVALVVTELVTNSLEHGGGEAVLRVWVGGGELVCEVRDRGRLVDPLAGLRVAPVDQPNGRGLLLVHTMADLVRFRVGDTGTAIRAHFLV</sequence>
<dbReference type="InterPro" id="IPR047718">
    <property type="entry name" value="RsbA-like_anti_sig"/>
</dbReference>
<dbReference type="GO" id="GO:0004674">
    <property type="term" value="F:protein serine/threonine kinase activity"/>
    <property type="evidence" value="ECO:0007669"/>
    <property type="project" value="UniProtKB-KW"/>
</dbReference>
<dbReference type="OrthoDB" id="4088450at2"/>
<evidence type="ECO:0000313" key="4">
    <source>
        <dbReference type="EMBL" id="OLR94315.1"/>
    </source>
</evidence>
<dbReference type="SUPFAM" id="SSF55874">
    <property type="entry name" value="ATPase domain of HSP90 chaperone/DNA topoisomerase II/histidine kinase"/>
    <property type="match status" value="1"/>
</dbReference>
<organism evidence="4 5">
    <name type="scientific">Actinokineospora bangkokensis</name>
    <dbReference type="NCBI Taxonomy" id="1193682"/>
    <lineage>
        <taxon>Bacteria</taxon>
        <taxon>Bacillati</taxon>
        <taxon>Actinomycetota</taxon>
        <taxon>Actinomycetes</taxon>
        <taxon>Pseudonocardiales</taxon>
        <taxon>Pseudonocardiaceae</taxon>
        <taxon>Actinokineospora</taxon>
    </lineage>
</organism>
<protein>
    <recommendedName>
        <fullName evidence="6">Anti-sigma regulatory factor</fullName>
    </recommendedName>
</protein>
<dbReference type="Pfam" id="PF13581">
    <property type="entry name" value="HATPase_c_2"/>
    <property type="match status" value="1"/>
</dbReference>
<dbReference type="EMBL" id="MKQR01000007">
    <property type="protein sequence ID" value="OLR94315.1"/>
    <property type="molecule type" value="Genomic_DNA"/>
</dbReference>
<dbReference type="STRING" id="1193682.BJP25_11125"/>
<evidence type="ECO:0000313" key="5">
    <source>
        <dbReference type="Proteomes" id="UP000186040"/>
    </source>
</evidence>
<dbReference type="Proteomes" id="UP000186040">
    <property type="component" value="Unassembled WGS sequence"/>
</dbReference>
<accession>A0A1Q9LQL1</accession>
<evidence type="ECO:0000256" key="1">
    <source>
        <dbReference type="ARBA" id="ARBA00022527"/>
    </source>
</evidence>
<dbReference type="InterPro" id="IPR036890">
    <property type="entry name" value="HATPase_C_sf"/>
</dbReference>
<dbReference type="Gene3D" id="3.30.565.10">
    <property type="entry name" value="Histidine kinase-like ATPase, C-terminal domain"/>
    <property type="match status" value="1"/>
</dbReference>
<feature type="domain" description="Histidine kinase/HSP90-like ATPase" evidence="2">
    <location>
        <begin position="183"/>
        <end position="292"/>
    </location>
</feature>
<reference evidence="4 5" key="1">
    <citation type="submission" date="2016-10" db="EMBL/GenBank/DDBJ databases">
        <title>The Draft Genome Sequence of Actinokineospora bangkokensis 44EHWT reveals the biosynthetic pathway of antifungal compounds Thailandins with unusual extender unit butylmalonyl-CoA.</title>
        <authorList>
            <person name="Greule A."/>
            <person name="Intra B."/>
            <person name="Flemming S."/>
            <person name="Rommel M.G."/>
            <person name="Panbangred W."/>
            <person name="Bechthold A."/>
        </authorList>
    </citation>
    <scope>NUCLEOTIDE SEQUENCE [LARGE SCALE GENOMIC DNA]</scope>
    <source>
        <strain evidence="4 5">44EHW</strain>
    </source>
</reference>
<dbReference type="AlphaFoldDB" id="A0A1Q9LQL1"/>
<name>A0A1Q9LQL1_9PSEU</name>
<evidence type="ECO:0008006" key="6">
    <source>
        <dbReference type="Google" id="ProtNLM"/>
    </source>
</evidence>
<dbReference type="PANTHER" id="PTHR35526:SF3">
    <property type="entry name" value="ANTI-SIGMA-F FACTOR RSBW"/>
    <property type="match status" value="1"/>
</dbReference>
<dbReference type="RefSeq" id="WP_075973698.1">
    <property type="nucleotide sequence ID" value="NZ_MKQR01000007.1"/>
</dbReference>
<gene>
    <name evidence="4" type="ORF">BJP25_11125</name>
</gene>
<evidence type="ECO:0000259" key="3">
    <source>
        <dbReference type="Pfam" id="PF14417"/>
    </source>
</evidence>
<keyword evidence="1" id="KW-0418">Kinase</keyword>
<dbReference type="InterPro" id="IPR025847">
    <property type="entry name" value="MEDS_domain"/>
</dbReference>
<keyword evidence="5" id="KW-1185">Reference proteome</keyword>
<dbReference type="PANTHER" id="PTHR35526">
    <property type="entry name" value="ANTI-SIGMA-F FACTOR RSBW-RELATED"/>
    <property type="match status" value="1"/>
</dbReference>
<keyword evidence="1" id="KW-0808">Transferase</keyword>
<feature type="domain" description="MEDS" evidence="3">
    <location>
        <begin position="3"/>
        <end position="140"/>
    </location>
</feature>
<proteinExistence type="predicted"/>
<evidence type="ECO:0000259" key="2">
    <source>
        <dbReference type="Pfam" id="PF13581"/>
    </source>
</evidence>
<comment type="caution">
    <text evidence="4">The sequence shown here is derived from an EMBL/GenBank/DDBJ whole genome shotgun (WGS) entry which is preliminary data.</text>
</comment>
<dbReference type="NCBIfam" id="NF041045">
    <property type="entry name" value="RsbA_anti_sig"/>
    <property type="match status" value="1"/>
</dbReference>
<dbReference type="Pfam" id="PF14417">
    <property type="entry name" value="MEDS"/>
    <property type="match status" value="1"/>
</dbReference>